<keyword evidence="1" id="KW-0732">Signal</keyword>
<gene>
    <name evidence="2" type="ORF">ACEWY4_008220</name>
</gene>
<dbReference type="Proteomes" id="UP001591681">
    <property type="component" value="Unassembled WGS sequence"/>
</dbReference>
<reference evidence="2 3" key="1">
    <citation type="submission" date="2024-09" db="EMBL/GenBank/DDBJ databases">
        <title>A chromosome-level genome assembly of Gray's grenadier anchovy, Coilia grayii.</title>
        <authorList>
            <person name="Fu Z."/>
        </authorList>
    </citation>
    <scope>NUCLEOTIDE SEQUENCE [LARGE SCALE GENOMIC DNA]</scope>
    <source>
        <strain evidence="2">G4</strain>
        <tissue evidence="2">Muscle</tissue>
    </source>
</reference>
<sequence>MEGFKWSCPLLRLMVHHIVFLTVSTYLGDTHTSDSVRFLNQLEEVESSSLRVLYSCSEASLVHLEALVSFDTGDTSTVFSRRWACHPGSSRIRTVVVTLPDWLVYQADWKIQSSKWVLNGMLRAWVSWRGDGDGDGNGDGDGYTSAPAHTIALLSLKEPFSRPFKQHQECLSWGMEMLWDTHKHKIPQCPQEHEVAVLLSTLYGSTGERFGIIRTVQPFSNDALETVRLKAIAYPWCAFSIWIFLIHPCRQPLCGVLHHIDSQKNYASPSLFLRNSGELHIQLHGEPGESSAFLSQFKVPLGQWCHLNMELEGWVVRITMTCADGEHRVVHSSQHVFGVAFHLDDTDGYFVIGGGEFTKSIKGYYGPIVYYRNKKIPESESELNIPPHIKLMGEWQQSCHNFEIDLKTKLSGYAQRAGGSGESDVCVNAYSQWLFTDKAQVMAPWCEAWEAPNSPQRRQAFLIAEKVANKYGRSVSPATVGRALYSVSLHKLYQAEDARVIRRVLPLLLQAGCLGDKPALFLSSVLYSSGLGLEANPERAWLLAILAAQQDWRLALLRLGHLHHVGDENMPSDPDLSYAYYSNIAKQTSADRQSFTPQQTFVESIYLNNEEALKSQTNENHDLFHWLKLQARNGEATAEQTIARMLFWGQQGVSPDIQTAVKHYERGAIRLEDPVSMYDYAVVLLTGQGVKQDIPNAIIYLKKAVERGFAPAMNALGWYYETHERDFVRAVDLWEQADALGNPDAPMNLGALYSQGMYPGRPVDQLMAYHYYLRSAERGHVDGAIALAEMWNRGLPNQIRRLPEQAVLYAKWASEQNGYLGTVLRKGLDAYFKGKWLMAYIYYLMAAESGFAAAQFNVAYLCEHNPADFLMQAFVKQCMLRYYNLTVQSQHPDAYAFIKMGDLLSGGNVTSKKDVAKAAEMYKLATFSGEPQGWYSLGRLVQEGETLPLPLLVEMNLLQPYLSNKQDLLATLYHRCVDSNGTDAYVPCNLALFNLYLHTLWENNIVTKMSSTAAVAVGTIAMAFVISKLLRRHAVGIGQVT</sequence>
<dbReference type="AlphaFoldDB" id="A0ABD1KA96"/>
<feature type="signal peptide" evidence="1">
    <location>
        <begin position="1"/>
        <end position="32"/>
    </location>
</feature>
<keyword evidence="3" id="KW-1185">Reference proteome</keyword>
<evidence type="ECO:0000313" key="3">
    <source>
        <dbReference type="Proteomes" id="UP001591681"/>
    </source>
</evidence>
<dbReference type="InterPro" id="IPR042756">
    <property type="entry name" value="Sel-1L3"/>
</dbReference>
<protein>
    <recommendedName>
        <fullName evidence="4">Protein sel-1 homolog 3-like</fullName>
    </recommendedName>
</protein>
<dbReference type="SMART" id="SM00671">
    <property type="entry name" value="SEL1"/>
    <property type="match status" value="8"/>
</dbReference>
<dbReference type="Pfam" id="PF08238">
    <property type="entry name" value="Sel1"/>
    <property type="match status" value="8"/>
</dbReference>
<dbReference type="Gene3D" id="1.25.40.10">
    <property type="entry name" value="Tetratricopeptide repeat domain"/>
    <property type="match status" value="3"/>
</dbReference>
<dbReference type="PANTHER" id="PTHR44444:SF4">
    <property type="entry name" value="PROTEIN SEL-1 HOMOLOG 3 ISOFORM X1"/>
    <property type="match status" value="1"/>
</dbReference>
<comment type="caution">
    <text evidence="2">The sequence shown here is derived from an EMBL/GenBank/DDBJ whole genome shotgun (WGS) entry which is preliminary data.</text>
</comment>
<name>A0ABD1KA96_9TELE</name>
<evidence type="ECO:0000313" key="2">
    <source>
        <dbReference type="EMBL" id="KAL2096072.1"/>
    </source>
</evidence>
<dbReference type="InterPro" id="IPR011990">
    <property type="entry name" value="TPR-like_helical_dom_sf"/>
</dbReference>
<dbReference type="SUPFAM" id="SSF81901">
    <property type="entry name" value="HCP-like"/>
    <property type="match status" value="3"/>
</dbReference>
<feature type="chain" id="PRO_5044803053" description="Protein sel-1 homolog 3-like" evidence="1">
    <location>
        <begin position="33"/>
        <end position="1041"/>
    </location>
</feature>
<organism evidence="2 3">
    <name type="scientific">Coilia grayii</name>
    <name type="common">Gray's grenadier anchovy</name>
    <dbReference type="NCBI Taxonomy" id="363190"/>
    <lineage>
        <taxon>Eukaryota</taxon>
        <taxon>Metazoa</taxon>
        <taxon>Chordata</taxon>
        <taxon>Craniata</taxon>
        <taxon>Vertebrata</taxon>
        <taxon>Euteleostomi</taxon>
        <taxon>Actinopterygii</taxon>
        <taxon>Neopterygii</taxon>
        <taxon>Teleostei</taxon>
        <taxon>Clupei</taxon>
        <taxon>Clupeiformes</taxon>
        <taxon>Clupeoidei</taxon>
        <taxon>Engraulidae</taxon>
        <taxon>Coilinae</taxon>
        <taxon>Coilia</taxon>
    </lineage>
</organism>
<dbReference type="EMBL" id="JBHFQA010000007">
    <property type="protein sequence ID" value="KAL2096072.1"/>
    <property type="molecule type" value="Genomic_DNA"/>
</dbReference>
<dbReference type="PANTHER" id="PTHR44444">
    <property type="entry name" value="PROTEIN SEL-1 HOMOLOG 3"/>
    <property type="match status" value="1"/>
</dbReference>
<accession>A0ABD1KA96</accession>
<evidence type="ECO:0008006" key="4">
    <source>
        <dbReference type="Google" id="ProtNLM"/>
    </source>
</evidence>
<evidence type="ECO:0000256" key="1">
    <source>
        <dbReference type="SAM" id="SignalP"/>
    </source>
</evidence>
<proteinExistence type="predicted"/>
<dbReference type="InterPro" id="IPR006597">
    <property type="entry name" value="Sel1-like"/>
</dbReference>